<name>A0ABY4S424_AQUTE</name>
<dbReference type="PANTHER" id="PTHR43046:SF12">
    <property type="entry name" value="GDP-MANNOSE MANNOSYL HYDROLASE"/>
    <property type="match status" value="1"/>
</dbReference>
<dbReference type="InterPro" id="IPR020476">
    <property type="entry name" value="Nudix_hydrolase"/>
</dbReference>
<dbReference type="InterPro" id="IPR015797">
    <property type="entry name" value="NUDIX_hydrolase-like_dom_sf"/>
</dbReference>
<evidence type="ECO:0000256" key="3">
    <source>
        <dbReference type="ARBA" id="ARBA00022842"/>
    </source>
</evidence>
<evidence type="ECO:0000313" key="7">
    <source>
        <dbReference type="Proteomes" id="UP001056201"/>
    </source>
</evidence>
<organism evidence="6 7">
    <name type="scientific">Aquincola tertiaricarbonis</name>
    <dbReference type="NCBI Taxonomy" id="391953"/>
    <lineage>
        <taxon>Bacteria</taxon>
        <taxon>Pseudomonadati</taxon>
        <taxon>Pseudomonadota</taxon>
        <taxon>Betaproteobacteria</taxon>
        <taxon>Burkholderiales</taxon>
        <taxon>Sphaerotilaceae</taxon>
        <taxon>Aquincola</taxon>
    </lineage>
</organism>
<dbReference type="PROSITE" id="PS00893">
    <property type="entry name" value="NUDIX_BOX"/>
    <property type="match status" value="1"/>
</dbReference>
<accession>A0ABY4S424</accession>
<comment type="cofactor">
    <cofactor evidence="1">
        <name>Mg(2+)</name>
        <dbReference type="ChEBI" id="CHEBI:18420"/>
    </cofactor>
</comment>
<keyword evidence="7" id="KW-1185">Reference proteome</keyword>
<evidence type="ECO:0000256" key="2">
    <source>
        <dbReference type="ARBA" id="ARBA00022801"/>
    </source>
</evidence>
<keyword evidence="3" id="KW-0460">Magnesium</keyword>
<dbReference type="PANTHER" id="PTHR43046">
    <property type="entry name" value="GDP-MANNOSE MANNOSYL HYDROLASE"/>
    <property type="match status" value="1"/>
</dbReference>
<evidence type="ECO:0000259" key="5">
    <source>
        <dbReference type="PROSITE" id="PS51462"/>
    </source>
</evidence>
<reference evidence="6" key="1">
    <citation type="submission" date="2022-05" db="EMBL/GenBank/DDBJ databases">
        <title>An RpoN-dependent PEP-CTERM gene is involved in floc formation of an Aquincola tertiaricarbonis strain.</title>
        <authorList>
            <person name="Qiu D."/>
            <person name="Xia M."/>
        </authorList>
    </citation>
    <scope>NUCLEOTIDE SEQUENCE</scope>
    <source>
        <strain evidence="6">RN12</strain>
    </source>
</reference>
<dbReference type="CDD" id="cd02883">
    <property type="entry name" value="NUDIX_Hydrolase"/>
    <property type="match status" value="1"/>
</dbReference>
<dbReference type="Gene3D" id="3.90.79.10">
    <property type="entry name" value="Nucleoside Triphosphate Pyrophosphohydrolase"/>
    <property type="match status" value="1"/>
</dbReference>
<protein>
    <submittedName>
        <fullName evidence="6">NUDIX hydrolase</fullName>
    </submittedName>
</protein>
<gene>
    <name evidence="6" type="ORF">MW290_11090</name>
</gene>
<dbReference type="PROSITE" id="PS51462">
    <property type="entry name" value="NUDIX"/>
    <property type="match status" value="1"/>
</dbReference>
<comment type="similarity">
    <text evidence="4">Belongs to the Nudix hydrolase family.</text>
</comment>
<dbReference type="Pfam" id="PF00293">
    <property type="entry name" value="NUDIX"/>
    <property type="match status" value="1"/>
</dbReference>
<feature type="domain" description="Nudix hydrolase" evidence="5">
    <location>
        <begin position="1"/>
        <end position="141"/>
    </location>
</feature>
<dbReference type="InterPro" id="IPR020084">
    <property type="entry name" value="NUDIX_hydrolase_CS"/>
</dbReference>
<dbReference type="SUPFAM" id="SSF55811">
    <property type="entry name" value="Nudix"/>
    <property type="match status" value="1"/>
</dbReference>
<evidence type="ECO:0000256" key="1">
    <source>
        <dbReference type="ARBA" id="ARBA00001946"/>
    </source>
</evidence>
<dbReference type="GO" id="GO:0016787">
    <property type="term" value="F:hydrolase activity"/>
    <property type="evidence" value="ECO:0007669"/>
    <property type="project" value="UniProtKB-KW"/>
</dbReference>
<keyword evidence="2 4" id="KW-0378">Hydrolase</keyword>
<dbReference type="RefSeq" id="WP_250194716.1">
    <property type="nucleotide sequence ID" value="NZ_CP097635.1"/>
</dbReference>
<dbReference type="InterPro" id="IPR000086">
    <property type="entry name" value="NUDIX_hydrolase_dom"/>
</dbReference>
<sequence>MKTTSYGVAIHDPQGRLLLAHATGTRWWDLPKGGAEAGESPREAALREVLEETGLVLQPDTLEDLGRHPYRPQKDLHLFRTWLPDSQCELAGRVCTSFFPHHRTGVMTPEVDAWRWAAPHELARLCAPAMLKLLTTLGLAPAAT</sequence>
<dbReference type="EMBL" id="CP097635">
    <property type="protein sequence ID" value="URI06453.1"/>
    <property type="molecule type" value="Genomic_DNA"/>
</dbReference>
<evidence type="ECO:0000256" key="4">
    <source>
        <dbReference type="RuleBase" id="RU003476"/>
    </source>
</evidence>
<proteinExistence type="inferred from homology"/>
<evidence type="ECO:0000313" key="6">
    <source>
        <dbReference type="EMBL" id="URI06453.1"/>
    </source>
</evidence>
<dbReference type="PRINTS" id="PR00502">
    <property type="entry name" value="NUDIXFAMILY"/>
</dbReference>
<dbReference type="Proteomes" id="UP001056201">
    <property type="component" value="Chromosome 1"/>
</dbReference>